<dbReference type="GO" id="GO:0003756">
    <property type="term" value="F:protein disulfide isomerase activity"/>
    <property type="evidence" value="ECO:0007669"/>
    <property type="project" value="TreeGrafter"/>
</dbReference>
<feature type="domain" description="Thioredoxin" evidence="10">
    <location>
        <begin position="16"/>
        <end position="131"/>
    </location>
</feature>
<evidence type="ECO:0000256" key="2">
    <source>
        <dbReference type="ARBA" id="ARBA00022630"/>
    </source>
</evidence>
<dbReference type="GO" id="GO:0005615">
    <property type="term" value="C:extracellular space"/>
    <property type="evidence" value="ECO:0007669"/>
    <property type="project" value="TreeGrafter"/>
</dbReference>
<evidence type="ECO:0000256" key="3">
    <source>
        <dbReference type="ARBA" id="ARBA00022729"/>
    </source>
</evidence>
<sequence>MAVVAVAEFGDNTSPLFAPDHADVVYLTDDNFDTEVLASKTTPFIVNFYSPECWHCKSFAPSYEAIALHYKKEGIRVGAMSCLDHLLCRKLEINGYPHLVFYNFDAPGENRRRRGDTSPQRVFSIVEDLQAAAAQPKAPAAIAAVAADDAVITVTPRPLYTASPEDTTHAARLHDAATAVVFTFKHELFATSATLSSSALHAFQSYLYLLATQFPGAHNRAALHVLHRHVAHVKSLDVVAWDAILTPWQAQPIPTPVDAPQAWMRQPHLFAGDGRTFDSCSGYTCGFWTLVHILVQATPATADETTCVAVYGAIRAFVEHFLSCAPCQAHFMTANPEHLQVKTPTALRLWAHALHNAANSRARHPPFPSVALCPRCDNDVGALLRFLDTRYGYDDEESDDTVPEAAPIVALGQGHRQRPVDDWFLVPPWCVVGLGLVLLVVLWRRKGRRAVPSSLTSEKMV</sequence>
<dbReference type="InterPro" id="IPR036249">
    <property type="entry name" value="Thioredoxin-like_sf"/>
</dbReference>
<dbReference type="InterPro" id="IPR017905">
    <property type="entry name" value="ERV/ALR_sulphydryl_oxidase"/>
</dbReference>
<keyword evidence="6" id="KW-1015">Disulfide bond</keyword>
<feature type="domain" description="ERV/ALR sulfhydryl oxidase" evidence="9">
    <location>
        <begin position="275"/>
        <end position="376"/>
    </location>
</feature>
<dbReference type="Pfam" id="PF04777">
    <property type="entry name" value="Evr1_Alr"/>
    <property type="match status" value="1"/>
</dbReference>
<dbReference type="SUPFAM" id="SSF52833">
    <property type="entry name" value="Thioredoxin-like"/>
    <property type="match status" value="1"/>
</dbReference>
<name>A0A485LS17_9STRA</name>
<keyword evidence="13" id="KW-1185">Reference proteome</keyword>
<feature type="transmembrane region" description="Helical" evidence="8">
    <location>
        <begin position="423"/>
        <end position="443"/>
    </location>
</feature>
<evidence type="ECO:0000256" key="6">
    <source>
        <dbReference type="ARBA" id="ARBA00023157"/>
    </source>
</evidence>
<keyword evidence="4 8" id="KW-0274">FAD</keyword>
<dbReference type="GO" id="GO:0000139">
    <property type="term" value="C:Golgi membrane"/>
    <property type="evidence" value="ECO:0007669"/>
    <property type="project" value="TreeGrafter"/>
</dbReference>
<gene>
    <name evidence="12" type="primary">Aste57867_25021</name>
    <name evidence="11" type="ORF">As57867_024943</name>
    <name evidence="12" type="ORF">ASTE57867_25021</name>
</gene>
<evidence type="ECO:0000259" key="9">
    <source>
        <dbReference type="PROSITE" id="PS51324"/>
    </source>
</evidence>
<dbReference type="InterPro" id="IPR013766">
    <property type="entry name" value="Thioredoxin_domain"/>
</dbReference>
<dbReference type="InterPro" id="IPR039798">
    <property type="entry name" value="Sulfhydryl_oxidase"/>
</dbReference>
<keyword evidence="8" id="KW-1133">Transmembrane helix</keyword>
<dbReference type="InterPro" id="IPR036774">
    <property type="entry name" value="ERV/ALR_sulphydryl_oxid_sf"/>
</dbReference>
<dbReference type="Pfam" id="PF00085">
    <property type="entry name" value="Thioredoxin"/>
    <property type="match status" value="1"/>
</dbReference>
<dbReference type="Gene3D" id="3.40.30.10">
    <property type="entry name" value="Glutaredoxin"/>
    <property type="match status" value="1"/>
</dbReference>
<reference evidence="11" key="2">
    <citation type="submission" date="2019-06" db="EMBL/GenBank/DDBJ databases">
        <title>Genomics analysis of Aphanomyces spp. identifies a new class of oomycete effector associated with host adaptation.</title>
        <authorList>
            <person name="Gaulin E."/>
        </authorList>
    </citation>
    <scope>NUCLEOTIDE SEQUENCE</scope>
    <source>
        <strain evidence="11">CBS 578.67</strain>
    </source>
</reference>
<dbReference type="EC" id="1.8.3.2" evidence="8"/>
<reference evidence="12 13" key="1">
    <citation type="submission" date="2019-03" db="EMBL/GenBank/DDBJ databases">
        <authorList>
            <person name="Gaulin E."/>
            <person name="Dumas B."/>
        </authorList>
    </citation>
    <scope>NUCLEOTIDE SEQUENCE [LARGE SCALE GENOMIC DNA]</scope>
    <source>
        <strain evidence="12">CBS 568.67</strain>
    </source>
</reference>
<proteinExistence type="predicted"/>
<evidence type="ECO:0000256" key="4">
    <source>
        <dbReference type="ARBA" id="ARBA00022827"/>
    </source>
</evidence>
<keyword evidence="7" id="KW-0325">Glycoprotein</keyword>
<dbReference type="OrthoDB" id="59470at2759"/>
<keyword evidence="5 8" id="KW-0560">Oxidoreductase</keyword>
<dbReference type="EMBL" id="CAADRA010007506">
    <property type="protein sequence ID" value="VFU01652.1"/>
    <property type="molecule type" value="Genomic_DNA"/>
</dbReference>
<evidence type="ECO:0000256" key="1">
    <source>
        <dbReference type="ARBA" id="ARBA00001974"/>
    </source>
</evidence>
<dbReference type="SUPFAM" id="SSF69000">
    <property type="entry name" value="FAD-dependent thiol oxidase"/>
    <property type="match status" value="1"/>
</dbReference>
<evidence type="ECO:0000259" key="10">
    <source>
        <dbReference type="PROSITE" id="PS51352"/>
    </source>
</evidence>
<keyword evidence="8" id="KW-0812">Transmembrane</keyword>
<keyword evidence="8" id="KW-0472">Membrane</keyword>
<accession>A0A485LS17</accession>
<dbReference type="CDD" id="cd02961">
    <property type="entry name" value="PDI_a_family"/>
    <property type="match status" value="1"/>
</dbReference>
<dbReference type="AlphaFoldDB" id="A0A485LS17"/>
<dbReference type="GO" id="GO:0016971">
    <property type="term" value="F:flavin-dependent sulfhydryl oxidase activity"/>
    <property type="evidence" value="ECO:0007669"/>
    <property type="project" value="InterPro"/>
</dbReference>
<dbReference type="GO" id="GO:0006457">
    <property type="term" value="P:protein folding"/>
    <property type="evidence" value="ECO:0007669"/>
    <property type="project" value="TreeGrafter"/>
</dbReference>
<evidence type="ECO:0000313" key="13">
    <source>
        <dbReference type="Proteomes" id="UP000332933"/>
    </source>
</evidence>
<keyword evidence="3" id="KW-0732">Signal</keyword>
<evidence type="ECO:0000256" key="5">
    <source>
        <dbReference type="ARBA" id="ARBA00023002"/>
    </source>
</evidence>
<comment type="cofactor">
    <cofactor evidence="1 8">
        <name>FAD</name>
        <dbReference type="ChEBI" id="CHEBI:57692"/>
    </cofactor>
</comment>
<comment type="catalytic activity">
    <reaction evidence="8">
        <text>2 R'C(R)SH + O2 = R'C(R)S-S(R)CR' + H2O2</text>
        <dbReference type="Rhea" id="RHEA:17357"/>
        <dbReference type="ChEBI" id="CHEBI:15379"/>
        <dbReference type="ChEBI" id="CHEBI:16240"/>
        <dbReference type="ChEBI" id="CHEBI:16520"/>
        <dbReference type="ChEBI" id="CHEBI:17412"/>
        <dbReference type="EC" id="1.8.3.2"/>
    </reaction>
</comment>
<dbReference type="EMBL" id="VJMH01007480">
    <property type="protein sequence ID" value="KAF0682886.1"/>
    <property type="molecule type" value="Genomic_DNA"/>
</dbReference>
<dbReference type="PROSITE" id="PS51352">
    <property type="entry name" value="THIOREDOXIN_2"/>
    <property type="match status" value="1"/>
</dbReference>
<dbReference type="PROSITE" id="PS51324">
    <property type="entry name" value="ERV_ALR"/>
    <property type="match status" value="1"/>
</dbReference>
<evidence type="ECO:0000256" key="7">
    <source>
        <dbReference type="ARBA" id="ARBA00023180"/>
    </source>
</evidence>
<dbReference type="Proteomes" id="UP000332933">
    <property type="component" value="Unassembled WGS sequence"/>
</dbReference>
<dbReference type="PANTHER" id="PTHR22897:SF8">
    <property type="entry name" value="SULFHYDRYL OXIDASE"/>
    <property type="match status" value="1"/>
</dbReference>
<dbReference type="Gene3D" id="1.20.120.310">
    <property type="entry name" value="ERV/ALR sulfhydryl oxidase domain"/>
    <property type="match status" value="1"/>
</dbReference>
<protein>
    <recommendedName>
        <fullName evidence="8">Sulfhydryl oxidase</fullName>
        <ecNumber evidence="8">1.8.3.2</ecNumber>
    </recommendedName>
</protein>
<dbReference type="PANTHER" id="PTHR22897">
    <property type="entry name" value="QUIESCIN Q6-RELATED SULFHYDRYL OXIDASE"/>
    <property type="match status" value="1"/>
</dbReference>
<organism evidence="12 13">
    <name type="scientific">Aphanomyces stellatus</name>
    <dbReference type="NCBI Taxonomy" id="120398"/>
    <lineage>
        <taxon>Eukaryota</taxon>
        <taxon>Sar</taxon>
        <taxon>Stramenopiles</taxon>
        <taxon>Oomycota</taxon>
        <taxon>Saprolegniomycetes</taxon>
        <taxon>Saprolegniales</taxon>
        <taxon>Verrucalvaceae</taxon>
        <taxon>Aphanomyces</taxon>
    </lineage>
</organism>
<keyword evidence="2 8" id="KW-0285">Flavoprotein</keyword>
<evidence type="ECO:0000256" key="8">
    <source>
        <dbReference type="RuleBase" id="RU371123"/>
    </source>
</evidence>
<evidence type="ECO:0000313" key="11">
    <source>
        <dbReference type="EMBL" id="KAF0682886.1"/>
    </source>
</evidence>
<evidence type="ECO:0000313" key="12">
    <source>
        <dbReference type="EMBL" id="VFU01652.1"/>
    </source>
</evidence>